<reference evidence="3" key="1">
    <citation type="journal article" date="2023" name="Int. J. Syst. Evol. Microbiol.">
        <title>&lt;i&gt;Shewanella septentrionalis&lt;/i&gt; sp. nov. and &lt;i&gt;Shewanella holmiensis&lt;/i&gt; sp. nov., isolated from Baltic Sea water and sediments.</title>
        <authorList>
            <person name="Martin-Rodriguez A.J."/>
            <person name="Thorell K."/>
            <person name="Joffre E."/>
            <person name="Jensie-Markopoulos S."/>
            <person name="Moore E.R.B."/>
            <person name="Sjoling A."/>
        </authorList>
    </citation>
    <scope>NUCLEOTIDE SEQUENCE</scope>
    <source>
        <strain evidence="3">SP1S2-7</strain>
    </source>
</reference>
<dbReference type="SUPFAM" id="SSF53448">
    <property type="entry name" value="Nucleotide-diphospho-sugar transferases"/>
    <property type="match status" value="1"/>
</dbReference>
<dbReference type="RefSeq" id="WP_261297902.1">
    <property type="nucleotide sequence ID" value="NZ_JAMTCD010000006.1"/>
</dbReference>
<dbReference type="EMBL" id="JAMTCD010000006">
    <property type="protein sequence ID" value="MCT7941510.1"/>
    <property type="molecule type" value="Genomic_DNA"/>
</dbReference>
<gene>
    <name evidence="3" type="ORF">NE535_06810</name>
</gene>
<evidence type="ECO:0000313" key="3">
    <source>
        <dbReference type="EMBL" id="MCT7941510.1"/>
    </source>
</evidence>
<dbReference type="InterPro" id="IPR025877">
    <property type="entry name" value="MobA-like_NTP_Trfase"/>
</dbReference>
<feature type="domain" description="MobA-like NTP transferase" evidence="2">
    <location>
        <begin position="19"/>
        <end position="199"/>
    </location>
</feature>
<name>A0A9X3AUF9_9GAMM</name>
<dbReference type="PANTHER" id="PTHR43777">
    <property type="entry name" value="MOLYBDENUM COFACTOR CYTIDYLYLTRANSFERASE"/>
    <property type="match status" value="1"/>
</dbReference>
<keyword evidence="1" id="KW-0460">Magnesium</keyword>
<dbReference type="AlphaFoldDB" id="A0A9X3AUF9"/>
<dbReference type="PANTHER" id="PTHR43777:SF1">
    <property type="entry name" value="MOLYBDENUM COFACTOR CYTIDYLYLTRANSFERASE"/>
    <property type="match status" value="1"/>
</dbReference>
<dbReference type="CDD" id="cd04182">
    <property type="entry name" value="GT_2_like_f"/>
    <property type="match status" value="1"/>
</dbReference>
<evidence type="ECO:0000256" key="1">
    <source>
        <dbReference type="ARBA" id="ARBA00022842"/>
    </source>
</evidence>
<proteinExistence type="predicted"/>
<comment type="caution">
    <text evidence="3">The sequence shown here is derived from an EMBL/GenBank/DDBJ whole genome shotgun (WGS) entry which is preliminary data.</text>
</comment>
<dbReference type="GO" id="GO:0016779">
    <property type="term" value="F:nucleotidyltransferase activity"/>
    <property type="evidence" value="ECO:0007669"/>
    <property type="project" value="UniProtKB-ARBA"/>
</dbReference>
<organism evidence="3 4">
    <name type="scientific">Shewanella holmiensis</name>
    <dbReference type="NCBI Taxonomy" id="2952222"/>
    <lineage>
        <taxon>Bacteria</taxon>
        <taxon>Pseudomonadati</taxon>
        <taxon>Pseudomonadota</taxon>
        <taxon>Gammaproteobacteria</taxon>
        <taxon>Alteromonadales</taxon>
        <taxon>Shewanellaceae</taxon>
        <taxon>Shewanella</taxon>
    </lineage>
</organism>
<protein>
    <submittedName>
        <fullName evidence="3">Nucleotidyltransferase family protein</fullName>
    </submittedName>
</protein>
<sequence length="231" mass="25534">MQPIQAISSIKDRPQKLVAVILAAGGSRRFDGIKQLAALGTKQPMLAQTLNVVKQVQNIIHQQCETDETKQSNLTKIAVVLGGHQQQILSNPLLLPSLEHVDVIHNHQWQQGLSTSIHRAVNFAQSQQADGLMLLLADQVALNVEDYLAIWQAFIDNCQTTCAFYQQDVGVPAIFLKEDFQPLLALIGDAGAKKILRIRQQSTRLVCVDLPQASIDIDTQADLTMWLANKD</sequence>
<accession>A0A9X3AUF9</accession>
<keyword evidence="4" id="KW-1185">Reference proteome</keyword>
<dbReference type="Proteomes" id="UP001155546">
    <property type="component" value="Unassembled WGS sequence"/>
</dbReference>
<dbReference type="InterPro" id="IPR029044">
    <property type="entry name" value="Nucleotide-diphossugar_trans"/>
</dbReference>
<evidence type="ECO:0000259" key="2">
    <source>
        <dbReference type="Pfam" id="PF12804"/>
    </source>
</evidence>
<dbReference type="Pfam" id="PF12804">
    <property type="entry name" value="NTP_transf_3"/>
    <property type="match status" value="1"/>
</dbReference>
<evidence type="ECO:0000313" key="4">
    <source>
        <dbReference type="Proteomes" id="UP001155546"/>
    </source>
</evidence>
<dbReference type="Gene3D" id="3.90.550.10">
    <property type="entry name" value="Spore Coat Polysaccharide Biosynthesis Protein SpsA, Chain A"/>
    <property type="match status" value="1"/>
</dbReference>